<name>A0A1J3GFP7_NOCCA</name>
<sequence>MIKIRINLYYICSKLEVRSGVFVDVNMRDDFEQKPKKKKTKFLQVGIDREKGEIKILRFVFFFFYFKERETDKSKFCFFCLFIIVSIM</sequence>
<dbReference type="EMBL" id="GEVL01023717">
    <property type="protein sequence ID" value="JAU53624.1"/>
    <property type="molecule type" value="Transcribed_RNA"/>
</dbReference>
<proteinExistence type="predicted"/>
<organism evidence="1">
    <name type="scientific">Noccaea caerulescens</name>
    <name type="common">Alpine penny-cress</name>
    <name type="synonym">Thlaspi caerulescens</name>
    <dbReference type="NCBI Taxonomy" id="107243"/>
    <lineage>
        <taxon>Eukaryota</taxon>
        <taxon>Viridiplantae</taxon>
        <taxon>Streptophyta</taxon>
        <taxon>Embryophyta</taxon>
        <taxon>Tracheophyta</taxon>
        <taxon>Spermatophyta</taxon>
        <taxon>Magnoliopsida</taxon>
        <taxon>eudicotyledons</taxon>
        <taxon>Gunneridae</taxon>
        <taxon>Pentapetalae</taxon>
        <taxon>rosids</taxon>
        <taxon>malvids</taxon>
        <taxon>Brassicales</taxon>
        <taxon>Brassicaceae</taxon>
        <taxon>Coluteocarpeae</taxon>
        <taxon>Noccaea</taxon>
    </lineage>
</organism>
<gene>
    <name evidence="1" type="ORF">LE_TR17221_c14_g1_i1_g.55476</name>
</gene>
<reference evidence="1" key="1">
    <citation type="submission" date="2016-07" db="EMBL/GenBank/DDBJ databases">
        <title>De novo transcriptome assembly of four accessions of the metal hyperaccumulator plant Noccaea caerulescens.</title>
        <authorList>
            <person name="Blande D."/>
            <person name="Halimaa P."/>
            <person name="Tervahauta A.I."/>
            <person name="Aarts M.G."/>
            <person name="Karenlampi S.O."/>
        </authorList>
    </citation>
    <scope>NUCLEOTIDE SEQUENCE</scope>
</reference>
<protein>
    <submittedName>
        <fullName evidence="1">Uncharacterized protein</fullName>
    </submittedName>
</protein>
<dbReference type="AlphaFoldDB" id="A0A1J3GFP7"/>
<accession>A0A1J3GFP7</accession>
<evidence type="ECO:0000313" key="1">
    <source>
        <dbReference type="EMBL" id="JAU53624.1"/>
    </source>
</evidence>